<dbReference type="Pfam" id="PF07980">
    <property type="entry name" value="SusD_RagB"/>
    <property type="match status" value="1"/>
</dbReference>
<dbReference type="GO" id="GO:0009279">
    <property type="term" value="C:cell outer membrane"/>
    <property type="evidence" value="ECO:0007669"/>
    <property type="project" value="UniProtKB-SubCell"/>
</dbReference>
<dbReference type="PROSITE" id="PS51257">
    <property type="entry name" value="PROKAR_LIPOPROTEIN"/>
    <property type="match status" value="1"/>
</dbReference>
<dbReference type="InterPro" id="IPR033985">
    <property type="entry name" value="SusD-like_N"/>
</dbReference>
<gene>
    <name evidence="8" type="ORF">D3H65_02645</name>
</gene>
<dbReference type="OrthoDB" id="5694214at2"/>
<keyword evidence="9" id="KW-1185">Reference proteome</keyword>
<dbReference type="AlphaFoldDB" id="A0A3B7MF38"/>
<evidence type="ECO:0000256" key="4">
    <source>
        <dbReference type="ARBA" id="ARBA00023136"/>
    </source>
</evidence>
<organism evidence="8 9">
    <name type="scientific">Paraflavitalea soli</name>
    <dbReference type="NCBI Taxonomy" id="2315862"/>
    <lineage>
        <taxon>Bacteria</taxon>
        <taxon>Pseudomonadati</taxon>
        <taxon>Bacteroidota</taxon>
        <taxon>Chitinophagia</taxon>
        <taxon>Chitinophagales</taxon>
        <taxon>Chitinophagaceae</taxon>
        <taxon>Paraflavitalea</taxon>
    </lineage>
</organism>
<proteinExistence type="inferred from homology"/>
<evidence type="ECO:0000313" key="9">
    <source>
        <dbReference type="Proteomes" id="UP000263900"/>
    </source>
</evidence>
<evidence type="ECO:0000313" key="8">
    <source>
        <dbReference type="EMBL" id="AXY72932.1"/>
    </source>
</evidence>
<evidence type="ECO:0000259" key="7">
    <source>
        <dbReference type="Pfam" id="PF14322"/>
    </source>
</evidence>
<sequence length="575" mass="64257">MKKIFIYGSMIVAMATASCNKLLEEEPKSILTPEFLSTERGVNAGLEAAYAGMRNYWGNQDLFTMTVIGTDEFQRGIDGNTDINNYASTYTNNNGAVKNIWSNAYRYVNACNGVISFGPKADMDATTRKRLIAEAKFLRAQYYFVLVQFFRDITLYTEFVDQPLTSARRDPLADAYKLIIKDLNEAIVDLPAGPRSSNVQPGRASVAAAKHVLAKVYLAKAGSPVKEATDYEEAYKAAKDLIDKKSTYGLSLLPDFKDVHKEGNENNAEVIWTVQHTTNITYNGPNNSSGADNVLNHMYVGQYDKMGLKRSKEYGRPYIRAVPTTWVLEEAFKDRVNDTRYAKTFQTLWIANSTAKADIEAVKWPDPLPPGAPAGAVAGQPKIKAIGDTAIYMPGTDRTDAQIAAAPYLLIPPRLYDSRIAPTVTKYFDSKKASVNDPSIRPVIVYRFAETYLIAAEAAMMTNRTSEAVNYINAVRERAASAGNVANMRITADVLNTKGIDFILEERTRELLGENLRWWDLVRTGKLLERVKLYNGDAKDNIQEKHILRPISLDQLNRTTTGEPYKNDLYFPAWN</sequence>
<evidence type="ECO:0000259" key="6">
    <source>
        <dbReference type="Pfam" id="PF07980"/>
    </source>
</evidence>
<reference evidence="8 9" key="1">
    <citation type="submission" date="2018-09" db="EMBL/GenBank/DDBJ databases">
        <title>Genome sequencing of strain 6GH32-13.</title>
        <authorList>
            <person name="Weon H.-Y."/>
            <person name="Heo J."/>
            <person name="Kwon S.-W."/>
        </authorList>
    </citation>
    <scope>NUCLEOTIDE SEQUENCE [LARGE SCALE GENOMIC DNA]</scope>
    <source>
        <strain evidence="8 9">5GH32-13</strain>
    </source>
</reference>
<evidence type="ECO:0000256" key="5">
    <source>
        <dbReference type="ARBA" id="ARBA00023237"/>
    </source>
</evidence>
<dbReference type="InterPro" id="IPR012944">
    <property type="entry name" value="SusD_RagB_dom"/>
</dbReference>
<dbReference type="KEGG" id="pseg:D3H65_02645"/>
<dbReference type="SUPFAM" id="SSF48452">
    <property type="entry name" value="TPR-like"/>
    <property type="match status" value="1"/>
</dbReference>
<dbReference type="Proteomes" id="UP000263900">
    <property type="component" value="Chromosome"/>
</dbReference>
<feature type="domain" description="SusD-like N-terminal" evidence="7">
    <location>
        <begin position="23"/>
        <end position="218"/>
    </location>
</feature>
<evidence type="ECO:0000256" key="2">
    <source>
        <dbReference type="ARBA" id="ARBA00006275"/>
    </source>
</evidence>
<dbReference type="RefSeq" id="WP_119048770.1">
    <property type="nucleotide sequence ID" value="NZ_CP032157.1"/>
</dbReference>
<evidence type="ECO:0000256" key="1">
    <source>
        <dbReference type="ARBA" id="ARBA00004442"/>
    </source>
</evidence>
<protein>
    <submittedName>
        <fullName evidence="8">RagB/SusD family nutrient uptake outer membrane protein</fullName>
    </submittedName>
</protein>
<keyword evidence="5" id="KW-0998">Cell outer membrane</keyword>
<feature type="domain" description="RagB/SusD" evidence="6">
    <location>
        <begin position="424"/>
        <end position="545"/>
    </location>
</feature>
<keyword evidence="3" id="KW-0732">Signal</keyword>
<dbReference type="EMBL" id="CP032157">
    <property type="protein sequence ID" value="AXY72932.1"/>
    <property type="molecule type" value="Genomic_DNA"/>
</dbReference>
<dbReference type="Pfam" id="PF14322">
    <property type="entry name" value="SusD-like_3"/>
    <property type="match status" value="1"/>
</dbReference>
<dbReference type="InterPro" id="IPR011990">
    <property type="entry name" value="TPR-like_helical_dom_sf"/>
</dbReference>
<comment type="subcellular location">
    <subcellularLocation>
        <location evidence="1">Cell outer membrane</location>
    </subcellularLocation>
</comment>
<accession>A0A3B7MF38</accession>
<keyword evidence="4" id="KW-0472">Membrane</keyword>
<dbReference type="Gene3D" id="1.25.40.390">
    <property type="match status" value="1"/>
</dbReference>
<comment type="similarity">
    <text evidence="2">Belongs to the SusD family.</text>
</comment>
<name>A0A3B7MF38_9BACT</name>
<evidence type="ECO:0000256" key="3">
    <source>
        <dbReference type="ARBA" id="ARBA00022729"/>
    </source>
</evidence>